<dbReference type="InterPro" id="IPR000792">
    <property type="entry name" value="Tscrpt_reg_LuxR_C"/>
</dbReference>
<dbReference type="PROSITE" id="PS51126">
    <property type="entry name" value="DILUTE"/>
    <property type="match status" value="1"/>
</dbReference>
<reference evidence="7 8" key="1">
    <citation type="submission" date="2022-01" db="EMBL/GenBank/DDBJ databases">
        <title>Flavihumibacter sp. nov., isolated from sediment of a river.</title>
        <authorList>
            <person name="Liu H."/>
        </authorList>
    </citation>
    <scope>NUCLEOTIDE SEQUENCE [LARGE SCALE GENOMIC DNA]</scope>
    <source>
        <strain evidence="7 8">RY-1</strain>
    </source>
</reference>
<dbReference type="InterPro" id="IPR001789">
    <property type="entry name" value="Sig_transdc_resp-reg_receiver"/>
</dbReference>
<dbReference type="Pfam" id="PF00196">
    <property type="entry name" value="GerE"/>
    <property type="match status" value="1"/>
</dbReference>
<dbReference type="SUPFAM" id="SSF46894">
    <property type="entry name" value="C-terminal effector domain of the bipartite response regulators"/>
    <property type="match status" value="1"/>
</dbReference>
<evidence type="ECO:0000313" key="8">
    <source>
        <dbReference type="Proteomes" id="UP001200145"/>
    </source>
</evidence>
<evidence type="ECO:0000259" key="6">
    <source>
        <dbReference type="PROSITE" id="PS51126"/>
    </source>
</evidence>
<comment type="caution">
    <text evidence="7">The sequence shown here is derived from an EMBL/GenBank/DDBJ whole genome shotgun (WGS) entry which is preliminary data.</text>
</comment>
<dbReference type="PANTHER" id="PTHR43214:SF43">
    <property type="entry name" value="TWO-COMPONENT RESPONSE REGULATOR"/>
    <property type="match status" value="1"/>
</dbReference>
<dbReference type="Pfam" id="PF00072">
    <property type="entry name" value="Response_reg"/>
    <property type="match status" value="1"/>
</dbReference>
<dbReference type="InterPro" id="IPR011006">
    <property type="entry name" value="CheY-like_superfamily"/>
</dbReference>
<dbReference type="CDD" id="cd17535">
    <property type="entry name" value="REC_NarL-like"/>
    <property type="match status" value="1"/>
</dbReference>
<proteinExistence type="predicted"/>
<evidence type="ECO:0000256" key="2">
    <source>
        <dbReference type="ARBA" id="ARBA00023125"/>
    </source>
</evidence>
<evidence type="ECO:0000259" key="5">
    <source>
        <dbReference type="PROSITE" id="PS50110"/>
    </source>
</evidence>
<dbReference type="InterPro" id="IPR039420">
    <property type="entry name" value="WalR-like"/>
</dbReference>
<dbReference type="PROSITE" id="PS50043">
    <property type="entry name" value="HTH_LUXR_2"/>
    <property type="match status" value="1"/>
</dbReference>
<dbReference type="PROSITE" id="PS50110">
    <property type="entry name" value="RESPONSE_REGULATORY"/>
    <property type="match status" value="1"/>
</dbReference>
<dbReference type="SMART" id="SM00421">
    <property type="entry name" value="HTH_LUXR"/>
    <property type="match status" value="1"/>
</dbReference>
<evidence type="ECO:0000259" key="4">
    <source>
        <dbReference type="PROSITE" id="PS50043"/>
    </source>
</evidence>
<dbReference type="InterPro" id="IPR002710">
    <property type="entry name" value="Dilute_dom"/>
</dbReference>
<dbReference type="RefSeq" id="WP_234867564.1">
    <property type="nucleotide sequence ID" value="NZ_JAKEVY010000004.1"/>
</dbReference>
<dbReference type="InterPro" id="IPR016032">
    <property type="entry name" value="Sig_transdc_resp-reg_C-effctor"/>
</dbReference>
<evidence type="ECO:0000256" key="3">
    <source>
        <dbReference type="PROSITE-ProRule" id="PRU00169"/>
    </source>
</evidence>
<evidence type="ECO:0000256" key="1">
    <source>
        <dbReference type="ARBA" id="ARBA00022553"/>
    </source>
</evidence>
<dbReference type="Proteomes" id="UP001200145">
    <property type="component" value="Unassembled WGS sequence"/>
</dbReference>
<feature type="domain" description="Response regulatory" evidence="5">
    <location>
        <begin position="7"/>
        <end position="124"/>
    </location>
</feature>
<feature type="modified residue" description="4-aspartylphosphate" evidence="3">
    <location>
        <position position="59"/>
    </location>
</feature>
<protein>
    <submittedName>
        <fullName evidence="7">Response regulator transcription factor</fullName>
    </submittedName>
</protein>
<dbReference type="PANTHER" id="PTHR43214">
    <property type="entry name" value="TWO-COMPONENT RESPONSE REGULATOR"/>
    <property type="match status" value="1"/>
</dbReference>
<dbReference type="SUPFAM" id="SSF52172">
    <property type="entry name" value="CheY-like"/>
    <property type="match status" value="1"/>
</dbReference>
<dbReference type="SMART" id="SM00448">
    <property type="entry name" value="REC"/>
    <property type="match status" value="1"/>
</dbReference>
<gene>
    <name evidence="7" type="ORF">L0U88_17290</name>
</gene>
<organism evidence="7 8">
    <name type="scientific">Flavihumibacter fluminis</name>
    <dbReference type="NCBI Taxonomy" id="2909236"/>
    <lineage>
        <taxon>Bacteria</taxon>
        <taxon>Pseudomonadati</taxon>
        <taxon>Bacteroidota</taxon>
        <taxon>Chitinophagia</taxon>
        <taxon>Chitinophagales</taxon>
        <taxon>Chitinophagaceae</taxon>
        <taxon>Flavihumibacter</taxon>
    </lineage>
</organism>
<keyword evidence="8" id="KW-1185">Reference proteome</keyword>
<keyword evidence="2" id="KW-0238">DNA-binding</keyword>
<keyword evidence="1 3" id="KW-0597">Phosphoprotein</keyword>
<accession>A0ABS9BMK2</accession>
<dbReference type="InterPro" id="IPR058245">
    <property type="entry name" value="NreC/VraR/RcsB-like_REC"/>
</dbReference>
<dbReference type="CDD" id="cd06170">
    <property type="entry name" value="LuxR_C_like"/>
    <property type="match status" value="1"/>
</dbReference>
<sequence length="213" mass="24429">MNRDLIRIGIIEDNNYLLENYREFFSHYNDIELLFSFQSLEEWEVNGKQEDNPDVILLDLVLPGKDGMEGIGLLRRAFPLVKILVISGDDRQEAVVESLKLGANGFLVKPGQLAEVYRAVVDVCRDGAYLSPKAALRVVTHIGRRVEDQLAKRLTKRELELVLLLQEGLTYKELAEKMFVSVYTVNHHLKKIYQKLNVESKSQLISKVLNKNF</sequence>
<dbReference type="EMBL" id="JAKEVY010000004">
    <property type="protein sequence ID" value="MCF1716400.1"/>
    <property type="molecule type" value="Genomic_DNA"/>
</dbReference>
<evidence type="ECO:0000313" key="7">
    <source>
        <dbReference type="EMBL" id="MCF1716400.1"/>
    </source>
</evidence>
<dbReference type="PRINTS" id="PR00038">
    <property type="entry name" value="HTHLUXR"/>
</dbReference>
<feature type="domain" description="Dilute" evidence="6">
    <location>
        <begin position="1"/>
        <end position="160"/>
    </location>
</feature>
<dbReference type="Gene3D" id="3.40.50.2300">
    <property type="match status" value="1"/>
</dbReference>
<feature type="domain" description="HTH luxR-type" evidence="4">
    <location>
        <begin position="147"/>
        <end position="212"/>
    </location>
</feature>
<name>A0ABS9BMK2_9BACT</name>